<dbReference type="Pfam" id="PF09335">
    <property type="entry name" value="VTT_dom"/>
    <property type="match status" value="1"/>
</dbReference>
<evidence type="ECO:0000256" key="1">
    <source>
        <dbReference type="ARBA" id="ARBA00004651"/>
    </source>
</evidence>
<evidence type="ECO:0000313" key="9">
    <source>
        <dbReference type="EMBL" id="AAN42311.1"/>
    </source>
</evidence>
<organism evidence="9 10">
    <name type="scientific">Shigella flexneri</name>
    <dbReference type="NCBI Taxonomy" id="623"/>
    <lineage>
        <taxon>Bacteria</taxon>
        <taxon>Pseudomonadati</taxon>
        <taxon>Pseudomonadota</taxon>
        <taxon>Gammaproteobacteria</taxon>
        <taxon>Enterobacterales</taxon>
        <taxon>Enterobacteriaceae</taxon>
        <taxon>Shigella</taxon>
    </lineage>
</organism>
<comment type="subcellular location">
    <subcellularLocation>
        <location evidence="7">Cell inner membrane</location>
        <topology evidence="7">Multi-pass membrane protein</topology>
    </subcellularLocation>
    <subcellularLocation>
        <location evidence="1">Cell membrane</location>
        <topology evidence="1">Multi-pass membrane protein</topology>
    </subcellularLocation>
</comment>
<name>A0A0H2UZ88_SHIFL</name>
<dbReference type="HOGENOM" id="CLU_131382_0_0_6"/>
<protein>
    <recommendedName>
        <fullName evidence="8">VTT domain-containing protein</fullName>
    </recommendedName>
</protein>
<keyword evidence="10" id="KW-1185">Reference proteome</keyword>
<feature type="transmembrane region" description="Helical" evidence="7">
    <location>
        <begin position="113"/>
        <end position="136"/>
    </location>
</feature>
<keyword evidence="4 7" id="KW-0812">Transmembrane</keyword>
<dbReference type="OMA" id="FLAVMRY"/>
<accession>A0A0H2UZ88</accession>
<dbReference type="RefSeq" id="WP_011069285.1">
    <property type="nucleotide sequence ID" value="NZ_BSBP01000266.1"/>
</dbReference>
<keyword evidence="3" id="KW-1003">Cell membrane</keyword>
<dbReference type="PANTHER" id="PTHR30353:SF15">
    <property type="entry name" value="INNER MEMBRANE PROTEIN YABI"/>
    <property type="match status" value="1"/>
</dbReference>
<keyword evidence="7" id="KW-0997">Cell inner membrane</keyword>
<evidence type="ECO:0000313" key="10">
    <source>
        <dbReference type="Proteomes" id="UP000001006"/>
    </source>
</evidence>
<evidence type="ECO:0000256" key="3">
    <source>
        <dbReference type="ARBA" id="ARBA00022475"/>
    </source>
</evidence>
<feature type="transmembrane region" description="Helical" evidence="7">
    <location>
        <begin position="148"/>
        <end position="169"/>
    </location>
</feature>
<dbReference type="GeneID" id="1023646"/>
<feature type="transmembrane region" description="Helical" evidence="7">
    <location>
        <begin position="20"/>
        <end position="39"/>
    </location>
</feature>
<dbReference type="KEGG" id="sfl:SF0676"/>
<dbReference type="InterPro" id="IPR032816">
    <property type="entry name" value="VTT_dom"/>
</dbReference>
<dbReference type="AlphaFoldDB" id="A0A0H2UZ88"/>
<dbReference type="EMBL" id="AE005674">
    <property type="protein sequence ID" value="AAN42311.1"/>
    <property type="molecule type" value="Genomic_DNA"/>
</dbReference>
<dbReference type="GO" id="GO:0005886">
    <property type="term" value="C:plasma membrane"/>
    <property type="evidence" value="ECO:0007669"/>
    <property type="project" value="UniProtKB-SubCell"/>
</dbReference>
<keyword evidence="5 7" id="KW-1133">Transmembrane helix</keyword>
<dbReference type="PANTHER" id="PTHR30353">
    <property type="entry name" value="INNER MEMBRANE PROTEIN DEDA-RELATED"/>
    <property type="match status" value="1"/>
</dbReference>
<gene>
    <name evidence="9" type="ordered locus">SF0676</name>
</gene>
<comment type="similarity">
    <text evidence="2 7">Belongs to the DedA family.</text>
</comment>
<evidence type="ECO:0000256" key="7">
    <source>
        <dbReference type="RuleBase" id="RU367016"/>
    </source>
</evidence>
<proteinExistence type="inferred from homology"/>
<evidence type="ECO:0000256" key="6">
    <source>
        <dbReference type="ARBA" id="ARBA00023136"/>
    </source>
</evidence>
<evidence type="ECO:0000256" key="4">
    <source>
        <dbReference type="ARBA" id="ARBA00022692"/>
    </source>
</evidence>
<dbReference type="PaxDb" id="198214-SF0676"/>
<dbReference type="GeneID" id="93776684"/>
<evidence type="ECO:0000256" key="5">
    <source>
        <dbReference type="ARBA" id="ARBA00022989"/>
    </source>
</evidence>
<keyword evidence="6 7" id="KW-0472">Membrane</keyword>
<evidence type="ECO:0000256" key="2">
    <source>
        <dbReference type="ARBA" id="ARBA00010792"/>
    </source>
</evidence>
<dbReference type="Proteomes" id="UP000001006">
    <property type="component" value="Chromosome"/>
</dbReference>
<dbReference type="RefSeq" id="NP_706604.1">
    <property type="nucleotide sequence ID" value="NC_004337.2"/>
</dbReference>
<sequence length="170" mass="18855">MMEWINALMNYFVLHPYRLWGLLFIIAFTKSTLLISAILPPASIMMATVITVSKTTLSPWEAGITVMSGAWCGTIVNYHLGIIIGHIPQLACIISSRSNTIERVRLQLQNNSVSILFTSRFIAVLRYIAPLVAGMLQLHPVKVYTVSLISAASWSALYVGSFSFVLPFFS</sequence>
<evidence type="ECO:0000259" key="8">
    <source>
        <dbReference type="Pfam" id="PF09335"/>
    </source>
</evidence>
<comment type="caution">
    <text evidence="7">Lacks conserved residue(s) required for the propagation of feature annotation.</text>
</comment>
<dbReference type="InterPro" id="IPR032818">
    <property type="entry name" value="DedA-like"/>
</dbReference>
<reference evidence="9 10" key="1">
    <citation type="journal article" date="2002" name="Nucleic Acids Res.">
        <title>Genome sequence of Shigella flexneri 2a: insights into pathogenicity through comparison with genomes of Escherichia coli K12 and O157.</title>
        <authorList>
            <person name="Jin Q."/>
            <person name="Yuan Z."/>
            <person name="Xu J."/>
            <person name="Wang Y."/>
            <person name="Shen Y."/>
            <person name="Lu W."/>
            <person name="Wang J."/>
            <person name="Liu H."/>
            <person name="Yang J."/>
            <person name="Yang F."/>
            <person name="Zhang X."/>
            <person name="Zhang J."/>
            <person name="Yang G."/>
            <person name="Wu H."/>
            <person name="Qu D."/>
            <person name="Dong J."/>
            <person name="Sun L."/>
            <person name="Xue Y."/>
            <person name="Zhao A."/>
            <person name="Gao Y."/>
            <person name="Zhu J."/>
            <person name="Kan B."/>
            <person name="Ding K."/>
            <person name="Chen S."/>
            <person name="Cheng H."/>
            <person name="Yao Z."/>
            <person name="He B."/>
            <person name="Chen R."/>
            <person name="Ma D."/>
            <person name="Qiang B."/>
            <person name="Wen Y."/>
            <person name="Hou Y."/>
            <person name="Yu J."/>
        </authorList>
    </citation>
    <scope>NUCLEOTIDE SEQUENCE [LARGE SCALE GENOMIC DNA]</scope>
    <source>
        <strain evidence="10">301 / Serotype 2a</strain>
    </source>
</reference>
<feature type="domain" description="VTT" evidence="8">
    <location>
        <begin position="42"/>
        <end position="162"/>
    </location>
</feature>